<feature type="compositionally biased region" description="Basic and acidic residues" evidence="2">
    <location>
        <begin position="424"/>
        <end position="444"/>
    </location>
</feature>
<feature type="region of interest" description="Disordered" evidence="2">
    <location>
        <begin position="326"/>
        <end position="457"/>
    </location>
</feature>
<feature type="compositionally biased region" description="Basic and acidic residues" evidence="2">
    <location>
        <begin position="404"/>
        <end position="414"/>
    </location>
</feature>
<protein>
    <submittedName>
        <fullName evidence="3">Uncharacterized protein</fullName>
    </submittedName>
</protein>
<dbReference type="EMBL" id="JAJVCZ030000013">
    <property type="protein sequence ID" value="KAL0253109.1"/>
    <property type="molecule type" value="Genomic_DNA"/>
</dbReference>
<dbReference type="Proteomes" id="UP001430584">
    <property type="component" value="Unassembled WGS sequence"/>
</dbReference>
<dbReference type="RefSeq" id="XP_066627753.1">
    <property type="nucleotide sequence ID" value="XM_066781941.1"/>
</dbReference>
<feature type="region of interest" description="Disordered" evidence="2">
    <location>
        <begin position="79"/>
        <end position="99"/>
    </location>
</feature>
<evidence type="ECO:0000256" key="1">
    <source>
        <dbReference type="SAM" id="Coils"/>
    </source>
</evidence>
<feature type="coiled-coil region" evidence="1">
    <location>
        <begin position="127"/>
        <end position="242"/>
    </location>
</feature>
<feature type="compositionally biased region" description="Basic and acidic residues" evidence="2">
    <location>
        <begin position="326"/>
        <end position="351"/>
    </location>
</feature>
<evidence type="ECO:0000256" key="2">
    <source>
        <dbReference type="SAM" id="MobiDB-lite"/>
    </source>
</evidence>
<proteinExistence type="predicted"/>
<gene>
    <name evidence="3" type="ORF">SLS55_010560</name>
</gene>
<comment type="caution">
    <text evidence="3">The sequence shown here is derived from an EMBL/GenBank/DDBJ whole genome shotgun (WGS) entry which is preliminary data.</text>
</comment>
<feature type="compositionally biased region" description="Basic and acidic residues" evidence="2">
    <location>
        <begin position="381"/>
        <end position="396"/>
    </location>
</feature>
<organism evidence="3 4">
    <name type="scientific">Diplodia seriata</name>
    <dbReference type="NCBI Taxonomy" id="420778"/>
    <lineage>
        <taxon>Eukaryota</taxon>
        <taxon>Fungi</taxon>
        <taxon>Dikarya</taxon>
        <taxon>Ascomycota</taxon>
        <taxon>Pezizomycotina</taxon>
        <taxon>Dothideomycetes</taxon>
        <taxon>Dothideomycetes incertae sedis</taxon>
        <taxon>Botryosphaeriales</taxon>
        <taxon>Botryosphaeriaceae</taxon>
        <taxon>Diplodia</taxon>
    </lineage>
</organism>
<feature type="compositionally biased region" description="Basic and acidic residues" evidence="2">
    <location>
        <begin position="363"/>
        <end position="375"/>
    </location>
</feature>
<keyword evidence="1" id="KW-0175">Coiled coil</keyword>
<reference evidence="3 4" key="1">
    <citation type="submission" date="2024-02" db="EMBL/GenBank/DDBJ databases">
        <title>De novo assembly and annotation of 12 fungi associated with fruit tree decline syndrome in Ontario, Canada.</title>
        <authorList>
            <person name="Sulman M."/>
            <person name="Ellouze W."/>
            <person name="Ilyukhin E."/>
        </authorList>
    </citation>
    <scope>NUCLEOTIDE SEQUENCE [LARGE SCALE GENOMIC DNA]</scope>
    <source>
        <strain evidence="3 4">FDS-637</strain>
    </source>
</reference>
<sequence length="480" mass="55615">MSRLEKGRVGIRGGRCTVATREVFASDAPANLQKPLRAQTLRDLSPTHPILPNIAAMPATPSDPVASTTTVSAIQPPDVTADDAMRPADAHPDPASASSEPEIWRLADIVMKRGSVPCDDPRLQLSVINFKSAIDRQEEELKRLKADLIHYRSVYDDLKRVSERIPEKEAQLQKRVKDLEAENRNLMWRLEDENRKLEWMLQQLAPAAHKIQLQKEQIELQEKQIEQQTERNEQQATQIKQQTTWNEQQATQIKQQHTQIEQQTTRIKQQDTQIATQATWNGQQATKIEQQNTQIEKQAARLEQQKLHVKDLQTELEQLKRRLEQEKAERREDKDRVKQTLERTLRAETHPADGQPTSRRIFKKPDHLGPEKNQDLPDYSRGYRERLPERPYDRRRSLSPVRSPPDRYARERRTSPPRASTYRPDYEPIRRLRGDEPANIDHSKPPPRHPSSYSSVASKPMLGIHKVERSEHGLLLYLLE</sequence>
<accession>A0ABR3BXI8</accession>
<evidence type="ECO:0000313" key="4">
    <source>
        <dbReference type="Proteomes" id="UP001430584"/>
    </source>
</evidence>
<evidence type="ECO:0000313" key="3">
    <source>
        <dbReference type="EMBL" id="KAL0253109.1"/>
    </source>
</evidence>
<dbReference type="GeneID" id="92014645"/>
<feature type="compositionally biased region" description="Basic and acidic residues" evidence="2">
    <location>
        <begin position="83"/>
        <end position="92"/>
    </location>
</feature>
<name>A0ABR3BXI8_9PEZI</name>
<keyword evidence="4" id="KW-1185">Reference proteome</keyword>